<dbReference type="KEGG" id="hch:HCH_05770"/>
<dbReference type="Proteomes" id="UP000000238">
    <property type="component" value="Chromosome"/>
</dbReference>
<organism evidence="1 2">
    <name type="scientific">Hahella chejuensis (strain KCTC 2396)</name>
    <dbReference type="NCBI Taxonomy" id="349521"/>
    <lineage>
        <taxon>Bacteria</taxon>
        <taxon>Pseudomonadati</taxon>
        <taxon>Pseudomonadota</taxon>
        <taxon>Gammaproteobacteria</taxon>
        <taxon>Oceanospirillales</taxon>
        <taxon>Hahellaceae</taxon>
        <taxon>Hahella</taxon>
    </lineage>
</organism>
<accession>Q2SAA3</accession>
<keyword evidence="2" id="KW-1185">Reference proteome</keyword>
<evidence type="ECO:0000313" key="2">
    <source>
        <dbReference type="Proteomes" id="UP000000238"/>
    </source>
</evidence>
<sequence length="31" mass="3676">MKSAIFLNRMDHTFHYRNAVEQQEANKPEAV</sequence>
<gene>
    <name evidence="1" type="ordered locus">HCH_05770</name>
</gene>
<dbReference type="AlphaFoldDB" id="Q2SAA3"/>
<dbReference type="HOGENOM" id="CLU_3396821_0_0_6"/>
<proteinExistence type="predicted"/>
<evidence type="ECO:0000313" key="1">
    <source>
        <dbReference type="EMBL" id="ABC32421.1"/>
    </source>
</evidence>
<name>Q2SAA3_HAHCH</name>
<dbReference type="EMBL" id="CP000155">
    <property type="protein sequence ID" value="ABC32421.1"/>
    <property type="molecule type" value="Genomic_DNA"/>
</dbReference>
<reference evidence="1 2" key="1">
    <citation type="journal article" date="2005" name="Nucleic Acids Res.">
        <title>Genomic blueprint of Hahella chejuensis, a marine microbe producing an algicidal agent.</title>
        <authorList>
            <person name="Jeong H."/>
            <person name="Yim J.H."/>
            <person name="Lee C."/>
            <person name="Choi S.-H."/>
            <person name="Park Y.K."/>
            <person name="Yoon S.H."/>
            <person name="Hur C.-G."/>
            <person name="Kang H.-Y."/>
            <person name="Kim D."/>
            <person name="Lee H.H."/>
            <person name="Park K.H."/>
            <person name="Park S.-H."/>
            <person name="Park H.-S."/>
            <person name="Lee H.K."/>
            <person name="Oh T.K."/>
            <person name="Kim J.F."/>
        </authorList>
    </citation>
    <scope>NUCLEOTIDE SEQUENCE [LARGE SCALE GENOMIC DNA]</scope>
    <source>
        <strain evidence="1 2">KCTC 2396</strain>
    </source>
</reference>
<protein>
    <submittedName>
        <fullName evidence="1">Uncharacterized protein</fullName>
    </submittedName>
</protein>
<dbReference type="STRING" id="349521.HCH_05770"/>